<evidence type="ECO:0000313" key="1">
    <source>
        <dbReference type="EMBL" id="GAH82329.1"/>
    </source>
</evidence>
<reference evidence="1" key="1">
    <citation type="journal article" date="2014" name="Front. Microbiol.">
        <title>High frequency of phylogenetically diverse reductive dehalogenase-homologous genes in deep subseafloor sedimentary metagenomes.</title>
        <authorList>
            <person name="Kawai M."/>
            <person name="Futagami T."/>
            <person name="Toyoda A."/>
            <person name="Takaki Y."/>
            <person name="Nishi S."/>
            <person name="Hori S."/>
            <person name="Arai W."/>
            <person name="Tsubouchi T."/>
            <person name="Morono Y."/>
            <person name="Uchiyama I."/>
            <person name="Ito T."/>
            <person name="Fujiyama A."/>
            <person name="Inagaki F."/>
            <person name="Takami H."/>
        </authorList>
    </citation>
    <scope>NUCLEOTIDE SEQUENCE</scope>
    <source>
        <strain evidence="1">Expedition CK06-06</strain>
    </source>
</reference>
<gene>
    <name evidence="1" type="ORF">S03H2_59448</name>
</gene>
<dbReference type="AlphaFoldDB" id="X1JVN5"/>
<dbReference type="EMBL" id="BARU01038226">
    <property type="protein sequence ID" value="GAH82329.1"/>
    <property type="molecule type" value="Genomic_DNA"/>
</dbReference>
<feature type="non-terminal residue" evidence="1">
    <location>
        <position position="96"/>
    </location>
</feature>
<name>X1JVN5_9ZZZZ</name>
<sequence>MRNCAFLTVLVLLLTYGCGGGSKPKFTEEELALIPLAQREGLPETSGGFVLAVGDKTITADEVIESPIITPDGAIVPLIEYFRPIAQKNDFEQFRE</sequence>
<proteinExistence type="predicted"/>
<organism evidence="1">
    <name type="scientific">marine sediment metagenome</name>
    <dbReference type="NCBI Taxonomy" id="412755"/>
    <lineage>
        <taxon>unclassified sequences</taxon>
        <taxon>metagenomes</taxon>
        <taxon>ecological metagenomes</taxon>
    </lineage>
</organism>
<comment type="caution">
    <text evidence="1">The sequence shown here is derived from an EMBL/GenBank/DDBJ whole genome shotgun (WGS) entry which is preliminary data.</text>
</comment>
<dbReference type="PROSITE" id="PS51257">
    <property type="entry name" value="PROKAR_LIPOPROTEIN"/>
    <property type="match status" value="1"/>
</dbReference>
<protein>
    <submittedName>
        <fullName evidence="1">Uncharacterized protein</fullName>
    </submittedName>
</protein>
<accession>X1JVN5</accession>